<dbReference type="Proteomes" id="UP000499080">
    <property type="component" value="Unassembled WGS sequence"/>
</dbReference>
<reference evidence="1 2" key="1">
    <citation type="journal article" date="2019" name="Sci. Rep.">
        <title>Orb-weaving spider Araneus ventricosus genome elucidates the spidroin gene catalogue.</title>
        <authorList>
            <person name="Kono N."/>
            <person name="Nakamura H."/>
            <person name="Ohtoshi R."/>
            <person name="Moran D.A.P."/>
            <person name="Shinohara A."/>
            <person name="Yoshida Y."/>
            <person name="Fujiwara M."/>
            <person name="Mori M."/>
            <person name="Tomita M."/>
            <person name="Arakawa K."/>
        </authorList>
    </citation>
    <scope>NUCLEOTIDE SEQUENCE [LARGE SCALE GENOMIC DNA]</scope>
</reference>
<evidence type="ECO:0000313" key="1">
    <source>
        <dbReference type="EMBL" id="GBO25710.1"/>
    </source>
</evidence>
<sequence length="111" mass="12862">MRLQLTEMRISLLEYPRAAPRVHEIPSIFEQVRQLLHRRCQTCITVGGLNFEFRTVIVNTALVNDAVNKHFVFPFISYFLCLRLTASFAPTDSYTINDCYSVLYQALTFVP</sequence>
<accession>A0A4Y2VPL2</accession>
<name>A0A4Y2VPL2_ARAVE</name>
<comment type="caution">
    <text evidence="1">The sequence shown here is derived from an EMBL/GenBank/DDBJ whole genome shotgun (WGS) entry which is preliminary data.</text>
</comment>
<keyword evidence="2" id="KW-1185">Reference proteome</keyword>
<protein>
    <submittedName>
        <fullName evidence="1">Uncharacterized protein</fullName>
    </submittedName>
</protein>
<gene>
    <name evidence="1" type="ORF">AVEN_102667_1</name>
</gene>
<proteinExistence type="predicted"/>
<evidence type="ECO:0000313" key="2">
    <source>
        <dbReference type="Proteomes" id="UP000499080"/>
    </source>
</evidence>
<dbReference type="EMBL" id="BGPR01048680">
    <property type="protein sequence ID" value="GBO25710.1"/>
    <property type="molecule type" value="Genomic_DNA"/>
</dbReference>
<organism evidence="1 2">
    <name type="scientific">Araneus ventricosus</name>
    <name type="common">Orbweaver spider</name>
    <name type="synonym">Epeira ventricosa</name>
    <dbReference type="NCBI Taxonomy" id="182803"/>
    <lineage>
        <taxon>Eukaryota</taxon>
        <taxon>Metazoa</taxon>
        <taxon>Ecdysozoa</taxon>
        <taxon>Arthropoda</taxon>
        <taxon>Chelicerata</taxon>
        <taxon>Arachnida</taxon>
        <taxon>Araneae</taxon>
        <taxon>Araneomorphae</taxon>
        <taxon>Entelegynae</taxon>
        <taxon>Araneoidea</taxon>
        <taxon>Araneidae</taxon>
        <taxon>Araneus</taxon>
    </lineage>
</organism>
<dbReference type="AlphaFoldDB" id="A0A4Y2VPL2"/>